<evidence type="ECO:0000256" key="3">
    <source>
        <dbReference type="ARBA" id="ARBA00038502"/>
    </source>
</evidence>
<dbReference type="InterPro" id="IPR016181">
    <property type="entry name" value="Acyl_CoA_acyltransferase"/>
</dbReference>
<dbReference type="PROSITE" id="PS51186">
    <property type="entry name" value="GNAT"/>
    <property type="match status" value="1"/>
</dbReference>
<proteinExistence type="inferred from homology"/>
<dbReference type="GO" id="GO:0008999">
    <property type="term" value="F:protein-N-terminal-alanine acetyltransferase activity"/>
    <property type="evidence" value="ECO:0007669"/>
    <property type="project" value="TreeGrafter"/>
</dbReference>
<sequence>MFETRSIAPDVTVRIVQPGDAAVLAEAYRRNREHLAPWEPLRDEGFFSERFQREDIERRLIATAAGEGYPLALVDGTEIIGRFNLAGISRGPFQSAGLGYWVDRNHLGRGLASAAVGAIVAEARDTLRLHRIEASTLVHNTASQQPLPGRPARLAPGSAAAHHRGRRNHRGRTVTGASILPA</sequence>
<dbReference type="GO" id="GO:0005737">
    <property type="term" value="C:cytoplasm"/>
    <property type="evidence" value="ECO:0007669"/>
    <property type="project" value="TreeGrafter"/>
</dbReference>
<gene>
    <name evidence="6" type="ORF">FHX68_2704</name>
</gene>
<evidence type="ECO:0000256" key="1">
    <source>
        <dbReference type="ARBA" id="ARBA00022679"/>
    </source>
</evidence>
<accession>A0A4Y3UQT6</accession>
<dbReference type="EMBL" id="VFPS01000006">
    <property type="protein sequence ID" value="TQM90857.1"/>
    <property type="molecule type" value="Genomic_DNA"/>
</dbReference>
<dbReference type="Gene3D" id="3.40.630.30">
    <property type="match status" value="1"/>
</dbReference>
<organism evidence="6 7">
    <name type="scientific">Microbacterium lacticum</name>
    <dbReference type="NCBI Taxonomy" id="33885"/>
    <lineage>
        <taxon>Bacteria</taxon>
        <taxon>Bacillati</taxon>
        <taxon>Actinomycetota</taxon>
        <taxon>Actinomycetes</taxon>
        <taxon>Micrococcales</taxon>
        <taxon>Microbacteriaceae</taxon>
        <taxon>Microbacterium</taxon>
    </lineage>
</organism>
<evidence type="ECO:0000259" key="5">
    <source>
        <dbReference type="PROSITE" id="PS51186"/>
    </source>
</evidence>
<dbReference type="Proteomes" id="UP000319804">
    <property type="component" value="Unassembled WGS sequence"/>
</dbReference>
<keyword evidence="6" id="KW-0687">Ribonucleoprotein</keyword>
<comment type="similarity">
    <text evidence="3">Belongs to the acetyltransferase family. RimJ subfamily.</text>
</comment>
<comment type="caution">
    <text evidence="6">The sequence shown here is derived from an EMBL/GenBank/DDBJ whole genome shotgun (WGS) entry which is preliminary data.</text>
</comment>
<name>A0A4Y3UQT6_9MICO</name>
<dbReference type="InterPro" id="IPR051531">
    <property type="entry name" value="N-acetyltransferase"/>
</dbReference>
<dbReference type="InterPro" id="IPR000182">
    <property type="entry name" value="GNAT_dom"/>
</dbReference>
<dbReference type="RefSeq" id="WP_229661594.1">
    <property type="nucleotide sequence ID" value="NZ_BJNA01000045.1"/>
</dbReference>
<feature type="region of interest" description="Disordered" evidence="4">
    <location>
        <begin position="139"/>
        <end position="182"/>
    </location>
</feature>
<evidence type="ECO:0000313" key="6">
    <source>
        <dbReference type="EMBL" id="TQM90857.1"/>
    </source>
</evidence>
<dbReference type="SUPFAM" id="SSF55729">
    <property type="entry name" value="Acyl-CoA N-acyltransferases (Nat)"/>
    <property type="match status" value="1"/>
</dbReference>
<protein>
    <submittedName>
        <fullName evidence="6">[SSU ribosomal protein S5P]-alanine acetyltransferase</fullName>
    </submittedName>
</protein>
<dbReference type="PANTHER" id="PTHR43792">
    <property type="entry name" value="GNAT FAMILY, PUTATIVE (AFU_ORTHOLOGUE AFUA_3G00765)-RELATED-RELATED"/>
    <property type="match status" value="1"/>
</dbReference>
<evidence type="ECO:0000256" key="4">
    <source>
        <dbReference type="SAM" id="MobiDB-lite"/>
    </source>
</evidence>
<feature type="compositionally biased region" description="Basic residues" evidence="4">
    <location>
        <begin position="161"/>
        <end position="172"/>
    </location>
</feature>
<evidence type="ECO:0000313" key="7">
    <source>
        <dbReference type="Proteomes" id="UP000319804"/>
    </source>
</evidence>
<dbReference type="Pfam" id="PF13302">
    <property type="entry name" value="Acetyltransf_3"/>
    <property type="match status" value="1"/>
</dbReference>
<keyword evidence="6" id="KW-0689">Ribosomal protein</keyword>
<reference evidence="6 7" key="1">
    <citation type="submission" date="2019-06" db="EMBL/GenBank/DDBJ databases">
        <title>Sequencing the genomes of 1000 actinobacteria strains.</title>
        <authorList>
            <person name="Klenk H.-P."/>
        </authorList>
    </citation>
    <scope>NUCLEOTIDE SEQUENCE [LARGE SCALE GENOMIC DNA]</scope>
    <source>
        <strain evidence="6 7">DSM 20427</strain>
    </source>
</reference>
<keyword evidence="1 6" id="KW-0808">Transferase</keyword>
<keyword evidence="2" id="KW-0012">Acyltransferase</keyword>
<dbReference type="PANTHER" id="PTHR43792:SF8">
    <property type="entry name" value="[RIBOSOMAL PROTEIN US5]-ALANINE N-ACETYLTRANSFERASE"/>
    <property type="match status" value="1"/>
</dbReference>
<dbReference type="AlphaFoldDB" id="A0A4Y3UQT6"/>
<feature type="domain" description="N-acetyltransferase" evidence="5">
    <location>
        <begin position="11"/>
        <end position="182"/>
    </location>
</feature>
<keyword evidence="7" id="KW-1185">Reference proteome</keyword>
<dbReference type="GO" id="GO:0005840">
    <property type="term" value="C:ribosome"/>
    <property type="evidence" value="ECO:0007669"/>
    <property type="project" value="UniProtKB-KW"/>
</dbReference>
<evidence type="ECO:0000256" key="2">
    <source>
        <dbReference type="ARBA" id="ARBA00023315"/>
    </source>
</evidence>